<dbReference type="GO" id="GO:0003796">
    <property type="term" value="F:lysozyme activity"/>
    <property type="evidence" value="ECO:0007669"/>
    <property type="project" value="UniProtKB-EC"/>
</dbReference>
<keyword evidence="8" id="KW-1185">Reference proteome</keyword>
<evidence type="ECO:0000256" key="4">
    <source>
        <dbReference type="ARBA" id="ARBA00022801"/>
    </source>
</evidence>
<evidence type="ECO:0000313" key="7">
    <source>
        <dbReference type="EMBL" id="SDI12995.1"/>
    </source>
</evidence>
<dbReference type="OrthoDB" id="8141296at2"/>
<name>A0A1G8I1Y0_9VIBR</name>
<keyword evidence="2 6" id="KW-0929">Antimicrobial</keyword>
<evidence type="ECO:0000256" key="1">
    <source>
        <dbReference type="ARBA" id="ARBA00000632"/>
    </source>
</evidence>
<dbReference type="STRING" id="861298.SAMN04488136_1773"/>
<gene>
    <name evidence="7" type="ORF">SAMN04488136_1773</name>
</gene>
<dbReference type="HAMAP" id="MF_04110">
    <property type="entry name" value="ENDOLYSIN_T4"/>
    <property type="match status" value="1"/>
</dbReference>
<comment type="catalytic activity">
    <reaction evidence="1 6">
        <text>Hydrolysis of (1-&gt;4)-beta-linkages between N-acetylmuramic acid and N-acetyl-D-glucosamine residues in a peptidoglycan and between N-acetyl-D-glucosamine residues in chitodextrins.</text>
        <dbReference type="EC" id="3.2.1.17"/>
    </reaction>
</comment>
<dbReference type="EC" id="3.2.1.17" evidence="6"/>
<evidence type="ECO:0000256" key="3">
    <source>
        <dbReference type="ARBA" id="ARBA00022638"/>
    </source>
</evidence>
<dbReference type="AlphaFoldDB" id="A0A1G8I1Y0"/>
<dbReference type="InterPro" id="IPR034690">
    <property type="entry name" value="Endolysin_T4_type"/>
</dbReference>
<dbReference type="GO" id="GO:0016998">
    <property type="term" value="P:cell wall macromolecule catabolic process"/>
    <property type="evidence" value="ECO:0007669"/>
    <property type="project" value="InterPro"/>
</dbReference>
<accession>A0A1G8I1Y0</accession>
<dbReference type="SUPFAM" id="SSF53955">
    <property type="entry name" value="Lysozyme-like"/>
    <property type="match status" value="1"/>
</dbReference>
<reference evidence="8" key="1">
    <citation type="submission" date="2016-10" db="EMBL/GenBank/DDBJ databases">
        <authorList>
            <person name="Varghese N."/>
            <person name="Submissions S."/>
        </authorList>
    </citation>
    <scope>NUCLEOTIDE SEQUENCE [LARGE SCALE GENOMIC DNA]</scope>
    <source>
        <strain evidence="8">CGMCC 1.10228</strain>
    </source>
</reference>
<evidence type="ECO:0000256" key="5">
    <source>
        <dbReference type="ARBA" id="ARBA00023295"/>
    </source>
</evidence>
<dbReference type="CDD" id="cd16901">
    <property type="entry name" value="lyz_P1"/>
    <property type="match status" value="1"/>
</dbReference>
<dbReference type="InterPro" id="IPR051018">
    <property type="entry name" value="Bacteriophage_GH24"/>
</dbReference>
<dbReference type="Pfam" id="PF00959">
    <property type="entry name" value="Phage_lysozyme"/>
    <property type="match status" value="1"/>
</dbReference>
<protein>
    <recommendedName>
        <fullName evidence="6">Lysozyme</fullName>
        <ecNumber evidence="6">3.2.1.17</ecNumber>
    </recommendedName>
</protein>
<dbReference type="InterPro" id="IPR023347">
    <property type="entry name" value="Lysozyme_dom_sf"/>
</dbReference>
<dbReference type="PANTHER" id="PTHR38107:SF4">
    <property type="entry name" value="LYSOZYME"/>
    <property type="match status" value="1"/>
</dbReference>
<dbReference type="RefSeq" id="WP_093279602.1">
    <property type="nucleotide sequence ID" value="NZ_FNDD01000077.1"/>
</dbReference>
<dbReference type="GO" id="GO:0009253">
    <property type="term" value="P:peptidoglycan catabolic process"/>
    <property type="evidence" value="ECO:0007669"/>
    <property type="project" value="InterPro"/>
</dbReference>
<keyword evidence="4 6" id="KW-0378">Hydrolase</keyword>
<sequence length="214" mass="23202">MKHVKKVTCSVMAIIGLVVGGVVPDTSIVEVNPSVAAHYDAVTRDVQPKDDWQAIGQVVINGVDVGELIVSQQALEIIGNAEGCIRSPYTCPAGLLTDGLGNTHNVTGEIKTDEQIAIDWTRNIIAAQNCLTASADVSLMSQGQIDAFTSFIFNTGCTRFRHNSDGSETRIYHKIKQGWFTGACNELTFWVYGGGKKLLGLVIRREKETHVCHS</sequence>
<dbReference type="EMBL" id="FNDD01000077">
    <property type="protein sequence ID" value="SDI12995.1"/>
    <property type="molecule type" value="Genomic_DNA"/>
</dbReference>
<dbReference type="PANTHER" id="PTHR38107">
    <property type="match status" value="1"/>
</dbReference>
<keyword evidence="3 6" id="KW-0081">Bacteriolytic enzyme</keyword>
<dbReference type="InterPro" id="IPR002196">
    <property type="entry name" value="Glyco_hydro_24"/>
</dbReference>
<comment type="similarity">
    <text evidence="6">Belongs to the glycosyl hydrolase 24 family.</text>
</comment>
<dbReference type="GO" id="GO:0042742">
    <property type="term" value="P:defense response to bacterium"/>
    <property type="evidence" value="ECO:0007669"/>
    <property type="project" value="UniProtKB-KW"/>
</dbReference>
<evidence type="ECO:0000256" key="2">
    <source>
        <dbReference type="ARBA" id="ARBA00022529"/>
    </source>
</evidence>
<dbReference type="GO" id="GO:0031640">
    <property type="term" value="P:killing of cells of another organism"/>
    <property type="evidence" value="ECO:0007669"/>
    <property type="project" value="UniProtKB-KW"/>
</dbReference>
<proteinExistence type="inferred from homology"/>
<organism evidence="7 8">
    <name type="scientific">Vibrio xiamenensis</name>
    <dbReference type="NCBI Taxonomy" id="861298"/>
    <lineage>
        <taxon>Bacteria</taxon>
        <taxon>Pseudomonadati</taxon>
        <taxon>Pseudomonadota</taxon>
        <taxon>Gammaproteobacteria</taxon>
        <taxon>Vibrionales</taxon>
        <taxon>Vibrionaceae</taxon>
        <taxon>Vibrio</taxon>
    </lineage>
</organism>
<evidence type="ECO:0000313" key="8">
    <source>
        <dbReference type="Proteomes" id="UP000198854"/>
    </source>
</evidence>
<keyword evidence="5 6" id="KW-0326">Glycosidase</keyword>
<dbReference type="Gene3D" id="1.10.530.40">
    <property type="match status" value="1"/>
</dbReference>
<dbReference type="InterPro" id="IPR023346">
    <property type="entry name" value="Lysozyme-like_dom_sf"/>
</dbReference>
<dbReference type="Proteomes" id="UP000198854">
    <property type="component" value="Unassembled WGS sequence"/>
</dbReference>
<evidence type="ECO:0000256" key="6">
    <source>
        <dbReference type="RuleBase" id="RU003788"/>
    </source>
</evidence>